<name>A0ABT9B420_9ACTN</name>
<sequence length="68" mass="7045">MKPFALGLVLLAAVTGFSLLGHESAPVAVPAATLMVVPHPAPTPPGDPEWSVRPIPTGGWDDDGLLHR</sequence>
<dbReference type="EMBL" id="JAUQTA010000002">
    <property type="protein sequence ID" value="MDO7869586.1"/>
    <property type="molecule type" value="Genomic_DNA"/>
</dbReference>
<protein>
    <submittedName>
        <fullName evidence="3">Uncharacterized protein</fullName>
    </submittedName>
</protein>
<evidence type="ECO:0000256" key="1">
    <source>
        <dbReference type="SAM" id="MobiDB-lite"/>
    </source>
</evidence>
<evidence type="ECO:0000313" key="3">
    <source>
        <dbReference type="EMBL" id="MDO7869586.1"/>
    </source>
</evidence>
<reference evidence="3 4" key="1">
    <citation type="submission" date="2023-07" db="EMBL/GenBank/DDBJ databases">
        <title>Nocardioides sp. nov WY-20 isolated from soil.</title>
        <authorList>
            <person name="Liu B."/>
            <person name="Wan Y."/>
        </authorList>
    </citation>
    <scope>NUCLEOTIDE SEQUENCE [LARGE SCALE GENOMIC DNA]</scope>
    <source>
        <strain evidence="3 4">WY-20</strain>
    </source>
</reference>
<gene>
    <name evidence="3" type="ORF">Q5722_14525</name>
</gene>
<feature type="chain" id="PRO_5046823997" evidence="2">
    <location>
        <begin position="21"/>
        <end position="68"/>
    </location>
</feature>
<evidence type="ECO:0000313" key="4">
    <source>
        <dbReference type="Proteomes" id="UP001233314"/>
    </source>
</evidence>
<dbReference type="RefSeq" id="WP_305028979.1">
    <property type="nucleotide sequence ID" value="NZ_JAUQTA010000002.1"/>
</dbReference>
<accession>A0ABT9B420</accession>
<feature type="region of interest" description="Disordered" evidence="1">
    <location>
        <begin position="40"/>
        <end position="68"/>
    </location>
</feature>
<keyword evidence="2" id="KW-0732">Signal</keyword>
<organism evidence="3 4">
    <name type="scientific">Nocardioides jiangxiensis</name>
    <dbReference type="NCBI Taxonomy" id="3064524"/>
    <lineage>
        <taxon>Bacteria</taxon>
        <taxon>Bacillati</taxon>
        <taxon>Actinomycetota</taxon>
        <taxon>Actinomycetes</taxon>
        <taxon>Propionibacteriales</taxon>
        <taxon>Nocardioidaceae</taxon>
        <taxon>Nocardioides</taxon>
    </lineage>
</organism>
<dbReference type="Proteomes" id="UP001233314">
    <property type="component" value="Unassembled WGS sequence"/>
</dbReference>
<keyword evidence="4" id="KW-1185">Reference proteome</keyword>
<feature type="signal peptide" evidence="2">
    <location>
        <begin position="1"/>
        <end position="20"/>
    </location>
</feature>
<comment type="caution">
    <text evidence="3">The sequence shown here is derived from an EMBL/GenBank/DDBJ whole genome shotgun (WGS) entry which is preliminary data.</text>
</comment>
<evidence type="ECO:0000256" key="2">
    <source>
        <dbReference type="SAM" id="SignalP"/>
    </source>
</evidence>
<proteinExistence type="predicted"/>